<dbReference type="GO" id="GO:0005524">
    <property type="term" value="F:ATP binding"/>
    <property type="evidence" value="ECO:0007669"/>
    <property type="project" value="UniProtKB-KW"/>
</dbReference>
<keyword evidence="3" id="KW-0808">Transferase</keyword>
<dbReference type="GO" id="GO:0016779">
    <property type="term" value="F:nucleotidyltransferase activity"/>
    <property type="evidence" value="ECO:0007669"/>
    <property type="project" value="UniProtKB-KW"/>
</dbReference>
<dbReference type="STRING" id="1631356.VV01_21015"/>
<dbReference type="Pfam" id="PF01909">
    <property type="entry name" value="NTP_transf_2"/>
    <property type="match status" value="1"/>
</dbReference>
<evidence type="ECO:0000256" key="2">
    <source>
        <dbReference type="ARBA" id="ARBA00022649"/>
    </source>
</evidence>
<dbReference type="InterPro" id="IPR052038">
    <property type="entry name" value="Type-VII_TA_antitoxin"/>
</dbReference>
<accession>A0A0L6CPF7</accession>
<keyword evidence="4" id="KW-0548">Nucleotidyltransferase</keyword>
<evidence type="ECO:0000313" key="11">
    <source>
        <dbReference type="EMBL" id="KNX39651.1"/>
    </source>
</evidence>
<keyword evidence="2" id="KW-1277">Toxin-antitoxin system</keyword>
<reference evidence="12" key="1">
    <citation type="submission" date="2015-03" db="EMBL/GenBank/DDBJ databases">
        <title>Luteipulveratus halotolerans sp. nov., a novel actinobacterium (Dermacoccaceae) from Sarawak, Malaysia.</title>
        <authorList>
            <person name="Juboi H."/>
            <person name="Basik A."/>
            <person name="Shamsul S.S."/>
            <person name="Arnold P."/>
            <person name="Schmitt E.K."/>
            <person name="Sanglier J.-J."/>
            <person name="Yeo T."/>
        </authorList>
    </citation>
    <scope>NUCLEOTIDE SEQUENCE [LARGE SCALE GENOMIC DNA]</scope>
    <source>
        <strain evidence="12">C296001</strain>
    </source>
</reference>
<sequence length="98" mass="10507">MEGRLGQRLRAHRAEIREVAAAYGLTDLRVFGSVARGEEGPASDIDLIAHTPAGLGVIGLARAQSDLQRILDVDVDLVPDTSLKPALRDIVDREAVPL</sequence>
<dbReference type="SUPFAM" id="SSF81301">
    <property type="entry name" value="Nucleotidyltransferase"/>
    <property type="match status" value="1"/>
</dbReference>
<dbReference type="EMBL" id="LAIR01000002">
    <property type="protein sequence ID" value="KNX39651.1"/>
    <property type="molecule type" value="Genomic_DNA"/>
</dbReference>
<evidence type="ECO:0000256" key="9">
    <source>
        <dbReference type="ARBA" id="ARBA00038276"/>
    </source>
</evidence>
<evidence type="ECO:0000256" key="6">
    <source>
        <dbReference type="ARBA" id="ARBA00022741"/>
    </source>
</evidence>
<dbReference type="PANTHER" id="PTHR33571">
    <property type="entry name" value="SSL8005 PROTEIN"/>
    <property type="match status" value="1"/>
</dbReference>
<dbReference type="CDD" id="cd05403">
    <property type="entry name" value="NT_KNTase_like"/>
    <property type="match status" value="1"/>
</dbReference>
<organism evidence="11 12">
    <name type="scientific">Luteipulveratus halotolerans</name>
    <dbReference type="NCBI Taxonomy" id="1631356"/>
    <lineage>
        <taxon>Bacteria</taxon>
        <taxon>Bacillati</taxon>
        <taxon>Actinomycetota</taxon>
        <taxon>Actinomycetes</taxon>
        <taxon>Micrococcales</taxon>
        <taxon>Dermacoccaceae</taxon>
        <taxon>Luteipulveratus</taxon>
    </lineage>
</organism>
<feature type="domain" description="Polymerase nucleotidyl transferase" evidence="10">
    <location>
        <begin position="19"/>
        <end position="91"/>
    </location>
</feature>
<keyword evidence="6" id="KW-0547">Nucleotide-binding</keyword>
<proteinExistence type="inferred from homology"/>
<keyword evidence="8" id="KW-0460">Magnesium</keyword>
<keyword evidence="5" id="KW-0479">Metal-binding</keyword>
<evidence type="ECO:0000259" key="10">
    <source>
        <dbReference type="Pfam" id="PF01909"/>
    </source>
</evidence>
<keyword evidence="7" id="KW-0067">ATP-binding</keyword>
<dbReference type="AlphaFoldDB" id="A0A0L6CPF7"/>
<comment type="cofactor">
    <cofactor evidence="1">
        <name>Mg(2+)</name>
        <dbReference type="ChEBI" id="CHEBI:18420"/>
    </cofactor>
</comment>
<comment type="caution">
    <text evidence="11">The sequence shown here is derived from an EMBL/GenBank/DDBJ whole genome shotgun (WGS) entry which is preliminary data.</text>
</comment>
<evidence type="ECO:0000256" key="8">
    <source>
        <dbReference type="ARBA" id="ARBA00022842"/>
    </source>
</evidence>
<evidence type="ECO:0000256" key="7">
    <source>
        <dbReference type="ARBA" id="ARBA00022840"/>
    </source>
</evidence>
<name>A0A0L6CPF7_9MICO</name>
<dbReference type="Gene3D" id="3.30.460.10">
    <property type="entry name" value="Beta Polymerase, domain 2"/>
    <property type="match status" value="1"/>
</dbReference>
<dbReference type="InterPro" id="IPR002934">
    <property type="entry name" value="Polymerase_NTP_transf_dom"/>
</dbReference>
<protein>
    <recommendedName>
        <fullName evidence="10">Polymerase nucleotidyl transferase domain-containing protein</fullName>
    </recommendedName>
</protein>
<evidence type="ECO:0000256" key="3">
    <source>
        <dbReference type="ARBA" id="ARBA00022679"/>
    </source>
</evidence>
<keyword evidence="12" id="KW-1185">Reference proteome</keyword>
<evidence type="ECO:0000313" key="12">
    <source>
        <dbReference type="Proteomes" id="UP000037397"/>
    </source>
</evidence>
<evidence type="ECO:0000256" key="5">
    <source>
        <dbReference type="ARBA" id="ARBA00022723"/>
    </source>
</evidence>
<evidence type="ECO:0000256" key="4">
    <source>
        <dbReference type="ARBA" id="ARBA00022695"/>
    </source>
</evidence>
<dbReference type="GO" id="GO:0046872">
    <property type="term" value="F:metal ion binding"/>
    <property type="evidence" value="ECO:0007669"/>
    <property type="project" value="UniProtKB-KW"/>
</dbReference>
<dbReference type="InterPro" id="IPR043519">
    <property type="entry name" value="NT_sf"/>
</dbReference>
<gene>
    <name evidence="11" type="ORF">VV01_21015</name>
</gene>
<comment type="similarity">
    <text evidence="9">Belongs to the MntA antitoxin family.</text>
</comment>
<evidence type="ECO:0000256" key="1">
    <source>
        <dbReference type="ARBA" id="ARBA00001946"/>
    </source>
</evidence>
<dbReference type="Proteomes" id="UP000037397">
    <property type="component" value="Unassembled WGS sequence"/>
</dbReference>
<dbReference type="PANTHER" id="PTHR33571:SF12">
    <property type="entry name" value="BSL3053 PROTEIN"/>
    <property type="match status" value="1"/>
</dbReference>